<feature type="compositionally biased region" description="Basic and acidic residues" evidence="8">
    <location>
        <begin position="855"/>
        <end position="865"/>
    </location>
</feature>
<evidence type="ECO:0000256" key="7">
    <source>
        <dbReference type="ARBA" id="ARBA00023136"/>
    </source>
</evidence>
<feature type="compositionally biased region" description="Basic and acidic residues" evidence="8">
    <location>
        <begin position="789"/>
        <end position="804"/>
    </location>
</feature>
<dbReference type="InterPro" id="IPR011989">
    <property type="entry name" value="ARM-like"/>
</dbReference>
<dbReference type="PIRSF" id="PIRSF037092">
    <property type="entry name" value="AP3_complex_delta"/>
    <property type="match status" value="1"/>
</dbReference>
<dbReference type="InterPro" id="IPR002553">
    <property type="entry name" value="Clathrin/coatomer_adapt-like_N"/>
</dbReference>
<dbReference type="EMBL" id="JBJKFK010002057">
    <property type="protein sequence ID" value="KAL3311706.1"/>
    <property type="molecule type" value="Genomic_DNA"/>
</dbReference>
<evidence type="ECO:0000256" key="6">
    <source>
        <dbReference type="ARBA" id="ARBA00022927"/>
    </source>
</evidence>
<feature type="region of interest" description="Disordered" evidence="8">
    <location>
        <begin position="730"/>
        <end position="890"/>
    </location>
</feature>
<feature type="non-terminal residue" evidence="10">
    <location>
        <position position="1036"/>
    </location>
</feature>
<dbReference type="SMART" id="SM01354">
    <property type="entry name" value="BLVR"/>
    <property type="match status" value="1"/>
</dbReference>
<name>A0ABD2Q0R7_9PLAT</name>
<dbReference type="AlphaFoldDB" id="A0ABD2Q0R7"/>
<evidence type="ECO:0000256" key="1">
    <source>
        <dbReference type="ARBA" id="ARBA00004308"/>
    </source>
</evidence>
<evidence type="ECO:0000313" key="11">
    <source>
        <dbReference type="Proteomes" id="UP001626550"/>
    </source>
</evidence>
<comment type="caution">
    <text evidence="10">The sequence shown here is derived from an EMBL/GenBank/DDBJ whole genome shotgun (WGS) entry which is preliminary data.</text>
</comment>
<dbReference type="FunFam" id="1.25.10.10:FF:000251">
    <property type="entry name" value="AP-3 complex subunit delta"/>
    <property type="match status" value="1"/>
</dbReference>
<evidence type="ECO:0000256" key="2">
    <source>
        <dbReference type="ARBA" id="ARBA00006613"/>
    </source>
</evidence>
<feature type="domain" description="AP-3 complex subunit delta" evidence="9">
    <location>
        <begin position="785"/>
        <end position="922"/>
    </location>
</feature>
<evidence type="ECO:0000313" key="10">
    <source>
        <dbReference type="EMBL" id="KAL3311706.1"/>
    </source>
</evidence>
<organism evidence="10 11">
    <name type="scientific">Cichlidogyrus casuarinus</name>
    <dbReference type="NCBI Taxonomy" id="1844966"/>
    <lineage>
        <taxon>Eukaryota</taxon>
        <taxon>Metazoa</taxon>
        <taxon>Spiralia</taxon>
        <taxon>Lophotrochozoa</taxon>
        <taxon>Platyhelminthes</taxon>
        <taxon>Monogenea</taxon>
        <taxon>Monopisthocotylea</taxon>
        <taxon>Dactylogyridea</taxon>
        <taxon>Ancyrocephalidae</taxon>
        <taxon>Cichlidogyrus</taxon>
    </lineage>
</organism>
<comment type="subcellular location">
    <subcellularLocation>
        <location evidence="1">Endomembrane system</location>
    </subcellularLocation>
</comment>
<dbReference type="InterPro" id="IPR017105">
    <property type="entry name" value="AP3_complex_dsu"/>
</dbReference>
<evidence type="ECO:0000256" key="4">
    <source>
        <dbReference type="ARBA" id="ARBA00022448"/>
    </source>
</evidence>
<keyword evidence="5" id="KW-0677">Repeat</keyword>
<dbReference type="InterPro" id="IPR016024">
    <property type="entry name" value="ARM-type_fold"/>
</dbReference>
<feature type="compositionally biased region" description="Basic and acidic residues" evidence="8">
    <location>
        <begin position="875"/>
        <end position="884"/>
    </location>
</feature>
<dbReference type="Proteomes" id="UP001626550">
    <property type="component" value="Unassembled WGS sequence"/>
</dbReference>
<sequence length="1036" mass="116666">MDISTALSAVKGTLDRVLDKNLQDLVRAIRNHKDDEAKFITTCLEEIKVELRNDSYAVKANAVNKLAYMLGCDISWAAFNIIEVMSSSKFTYKRIGYHCASQSFHDETDVLMLATNMIKKDLNGHKMYDTSTAISGLACFMNEDMARDLHTDIISLMSSSKPYIRKRAVLLMYKVFLRYPEALRSCFLRLREKLDDPDPGVQAAAVNVICELARKNPQHYLSLSPVFFQLMTTSSNNWVLIKIIKLFGALTPFEPRLGKKLIGPLTNLIHNTSAMSLLYECINTVLAGIPNHEASIQLCVQKLRVLIEDSDQNLKYLGLLAMIKILKHHPKSVQSHKDLVLNCLDDRDESIRLRALDLLLNGLTNKKNLTEIIKTLLKHASNTAYGAHYKMELVSKIIQICSQNDYQLVISFEWYISVLVQLAQTPGIKSGKIIAAQLMDVSIRVESVREFATEQMSVLLENCATLANRYKHSALLDILHAASWICGEYAHFLTNPQRTLDGVLSAAALKSLDTQSQPLLLLSALKLYCKHCMVLLQRAEENVCEPQSLLDSLLELSNGLIDKITLFVHSADLEVQERAVWIHQLLSMVVKQLNRVKSGAYVKPRPVGQAVEQVSVLEQRLVELALPEDATASVVELKEEEADKPLMLEPNDEVNELIAGDMIEELTKLESEQTQRSSSTCSNEQTVVSEADSLLNALKPVVLELSMLFAREVNPVTATAQKKVPVPEGLDLDAWINEPPSAKTKDSDSDTPRENKQRKKKKKHREPEEPSNDLFQGLQSKAPVVDLAESERVRLERQKERDNNPHYLKPMTNSPKKAPLNAESSINGHAHKEDKKPTNEEDSVLNLLAKPDQFIPEKLRGSEKEKKRKKKHHRDRSEERDDRVAPVVKKTFDLPEGVVDAPEQDDGMNEEDPHARLNLVLDDLFQEQGIADELMSKEKKRKKKKAPQAIDADRFAEILSEPNNPLTACRITSKYPCPANKSVLDHEEAFKLEDIFVQLLEQARSQIGCQIVDRIQLTASLYAAASQQVFILLKVN</sequence>
<evidence type="ECO:0000256" key="3">
    <source>
        <dbReference type="ARBA" id="ARBA00015717"/>
    </source>
</evidence>
<dbReference type="PANTHER" id="PTHR22781:SF12">
    <property type="entry name" value="AP-3 COMPLEX SUBUNIT DELTA-1"/>
    <property type="match status" value="1"/>
</dbReference>
<keyword evidence="7" id="KW-0472">Membrane</keyword>
<evidence type="ECO:0000256" key="8">
    <source>
        <dbReference type="SAM" id="MobiDB-lite"/>
    </source>
</evidence>
<feature type="compositionally biased region" description="Basic and acidic residues" evidence="8">
    <location>
        <begin position="830"/>
        <end position="839"/>
    </location>
</feature>
<proteinExistence type="inferred from homology"/>
<dbReference type="GO" id="GO:0015031">
    <property type="term" value="P:protein transport"/>
    <property type="evidence" value="ECO:0007669"/>
    <property type="project" value="UniProtKB-KW"/>
</dbReference>
<dbReference type="InterPro" id="IPR010474">
    <property type="entry name" value="AP3D_dom_metazoa"/>
</dbReference>
<dbReference type="GO" id="GO:0005737">
    <property type="term" value="C:cytoplasm"/>
    <property type="evidence" value="ECO:0007669"/>
    <property type="project" value="UniProtKB-ARBA"/>
</dbReference>
<dbReference type="SUPFAM" id="SSF48371">
    <property type="entry name" value="ARM repeat"/>
    <property type="match status" value="1"/>
</dbReference>
<dbReference type="Gene3D" id="1.25.10.10">
    <property type="entry name" value="Leucine-rich Repeat Variant"/>
    <property type="match status" value="1"/>
</dbReference>
<keyword evidence="6" id="KW-0653">Protein transport</keyword>
<keyword evidence="4" id="KW-0813">Transport</keyword>
<dbReference type="Pfam" id="PF01602">
    <property type="entry name" value="Adaptin_N"/>
    <property type="match status" value="1"/>
</dbReference>
<protein>
    <recommendedName>
        <fullName evidence="3">AP-3 complex subunit delta</fullName>
    </recommendedName>
</protein>
<feature type="compositionally biased region" description="Basic and acidic residues" evidence="8">
    <location>
        <begin position="743"/>
        <end position="755"/>
    </location>
</feature>
<dbReference type="PANTHER" id="PTHR22781">
    <property type="entry name" value="DELTA ADAPTIN-RELATED"/>
    <property type="match status" value="1"/>
</dbReference>
<comment type="similarity">
    <text evidence="2">Belongs to the adaptor complexes large subunit family.</text>
</comment>
<accession>A0ABD2Q0R7</accession>
<gene>
    <name evidence="10" type="primary">AP3D1</name>
    <name evidence="10" type="ORF">Ciccas_009713</name>
</gene>
<reference evidence="10 11" key="1">
    <citation type="submission" date="2024-11" db="EMBL/GenBank/DDBJ databases">
        <title>Adaptive evolution of stress response genes in parasites aligns with host niche diversity.</title>
        <authorList>
            <person name="Hahn C."/>
            <person name="Resl P."/>
        </authorList>
    </citation>
    <scope>NUCLEOTIDE SEQUENCE [LARGE SCALE GENOMIC DNA]</scope>
    <source>
        <strain evidence="10">EGGRZ-B1_66</strain>
        <tissue evidence="10">Body</tissue>
    </source>
</reference>
<dbReference type="GO" id="GO:0012505">
    <property type="term" value="C:endomembrane system"/>
    <property type="evidence" value="ECO:0007669"/>
    <property type="project" value="UniProtKB-SubCell"/>
</dbReference>
<evidence type="ECO:0000259" key="9">
    <source>
        <dbReference type="SMART" id="SM01354"/>
    </source>
</evidence>
<keyword evidence="11" id="KW-1185">Reference proteome</keyword>
<evidence type="ECO:0000256" key="5">
    <source>
        <dbReference type="ARBA" id="ARBA00022737"/>
    </source>
</evidence>